<reference evidence="2 3" key="1">
    <citation type="submission" date="2020-09" db="EMBL/GenBank/DDBJ databases">
        <title>Paenibacillus sp. strain PR3 16S rRNA gene Genome sequencing and assembly.</title>
        <authorList>
            <person name="Kim J."/>
        </authorList>
    </citation>
    <scope>NUCLEOTIDE SEQUENCE [LARGE SCALE GENOMIC DNA]</scope>
    <source>
        <strain evidence="2 3">PR3</strain>
    </source>
</reference>
<gene>
    <name evidence="2" type="ORF">H8B09_22245</name>
</gene>
<proteinExistence type="predicted"/>
<dbReference type="EMBL" id="JACXZA010000006">
    <property type="protein sequence ID" value="MBD3921505.1"/>
    <property type="molecule type" value="Genomic_DNA"/>
</dbReference>
<protein>
    <submittedName>
        <fullName evidence="2">Paeninodin family lasso peptide</fullName>
    </submittedName>
</protein>
<organism evidence="2 3">
    <name type="scientific">Paenibacillus terricola</name>
    <dbReference type="NCBI Taxonomy" id="2763503"/>
    <lineage>
        <taxon>Bacteria</taxon>
        <taxon>Bacillati</taxon>
        <taxon>Bacillota</taxon>
        <taxon>Bacilli</taxon>
        <taxon>Bacillales</taxon>
        <taxon>Paenibacillaceae</taxon>
        <taxon>Paenibacillus</taxon>
    </lineage>
</organism>
<sequence length="60" mass="6523">MTKQTWATPVVEVLDVKETMAGSGGPNIDLYFTDHHFENTKDPVGPQPGGTWVIGPDPRS</sequence>
<feature type="region of interest" description="Disordered" evidence="1">
    <location>
        <begin position="39"/>
        <end position="60"/>
    </location>
</feature>
<accession>A0ABR8N0W8</accession>
<comment type="caution">
    <text evidence="2">The sequence shown here is derived from an EMBL/GenBank/DDBJ whole genome shotgun (WGS) entry which is preliminary data.</text>
</comment>
<evidence type="ECO:0000313" key="3">
    <source>
        <dbReference type="Proteomes" id="UP000609346"/>
    </source>
</evidence>
<dbReference type="Proteomes" id="UP000609346">
    <property type="component" value="Unassembled WGS sequence"/>
</dbReference>
<keyword evidence="3" id="KW-1185">Reference proteome</keyword>
<evidence type="ECO:0000313" key="2">
    <source>
        <dbReference type="EMBL" id="MBD3921505.1"/>
    </source>
</evidence>
<dbReference type="NCBIfam" id="NF033524">
    <property type="entry name" value="lasso_PadeA_fam"/>
    <property type="match status" value="1"/>
</dbReference>
<name>A0ABR8N0W8_9BACL</name>
<dbReference type="RefSeq" id="WP_191205805.1">
    <property type="nucleotide sequence ID" value="NZ_JACXZA010000006.1"/>
</dbReference>
<dbReference type="InterPro" id="IPR049825">
    <property type="entry name" value="Lasso_PadeA-like"/>
</dbReference>
<evidence type="ECO:0000256" key="1">
    <source>
        <dbReference type="SAM" id="MobiDB-lite"/>
    </source>
</evidence>